<keyword evidence="6" id="KW-1185">Reference proteome</keyword>
<dbReference type="GO" id="GO:1903259">
    <property type="term" value="P:exon-exon junction complex disassembly"/>
    <property type="evidence" value="ECO:0007669"/>
    <property type="project" value="InterPro"/>
</dbReference>
<evidence type="ECO:0000313" key="5">
    <source>
        <dbReference type="EMBL" id="KAG0719882.1"/>
    </source>
</evidence>
<dbReference type="AlphaFoldDB" id="A0A8J5CU58"/>
<protein>
    <recommendedName>
        <fullName evidence="2">Partner of Y14 and mago</fullName>
    </recommendedName>
</protein>
<reference evidence="5" key="1">
    <citation type="submission" date="2020-07" db="EMBL/GenBank/DDBJ databases">
        <title>The High-quality genome of the commercially important snow crab, Chionoecetes opilio.</title>
        <authorList>
            <person name="Jeong J.-H."/>
            <person name="Ryu S."/>
        </authorList>
    </citation>
    <scope>NUCLEOTIDE SEQUENCE</scope>
    <source>
        <strain evidence="5">MADBK_172401_WGS</strain>
        <tissue evidence="5">Digestive gland</tissue>
    </source>
</reference>
<dbReference type="Pfam" id="PF09282">
    <property type="entry name" value="Mago-bind"/>
    <property type="match status" value="1"/>
</dbReference>
<gene>
    <name evidence="5" type="primary">Pym</name>
    <name evidence="5" type="ORF">GWK47_049613</name>
</gene>
<dbReference type="PANTHER" id="PTHR22959:SF0">
    <property type="entry name" value="PARTNER OF Y14 AND MAGO"/>
    <property type="match status" value="1"/>
</dbReference>
<evidence type="ECO:0000256" key="1">
    <source>
        <dbReference type="ARBA" id="ARBA00009394"/>
    </source>
</evidence>
<feature type="compositionally biased region" description="Basic residues" evidence="3">
    <location>
        <begin position="120"/>
        <end position="132"/>
    </location>
</feature>
<feature type="region of interest" description="Disordered" evidence="3">
    <location>
        <begin position="93"/>
        <end position="167"/>
    </location>
</feature>
<dbReference type="InterPro" id="IPR039333">
    <property type="entry name" value="PYM1"/>
</dbReference>
<comment type="caution">
    <text evidence="5">The sequence shown here is derived from an EMBL/GenBank/DDBJ whole genome shotgun (WGS) entry which is preliminary data.</text>
</comment>
<evidence type="ECO:0000256" key="3">
    <source>
        <dbReference type="SAM" id="MobiDB-lite"/>
    </source>
</evidence>
<dbReference type="OrthoDB" id="21625at2759"/>
<sequence>MNDDTLNITLWFKIRGVNPLFVVEGLSSTTSSVAGQCFIPASQRPDGTWRKARRVKDGYIPQEEMPLYESKGKQWAKTKSDHPVGLAPEDVSAMKSRRQAGDSSIPGLVPAAKLSGMSKSQKKKAAAAKKKANATDAEISKSLEETHISNSTAGGRQEVASDPTKRLRNLKKKLRDIEKLERQIASGDIKNPEPEQLEKVKRKEEVVQQIEELEQETTDED</sequence>
<feature type="region of interest" description="Disordered" evidence="3">
    <location>
        <begin position="182"/>
        <end position="204"/>
    </location>
</feature>
<dbReference type="SUPFAM" id="SSF101931">
    <property type="entry name" value="Pym (Within the bgcn gene intron protein, WIBG), N-terminal domain"/>
    <property type="match status" value="1"/>
</dbReference>
<feature type="compositionally biased region" description="Basic and acidic residues" evidence="3">
    <location>
        <begin position="190"/>
        <end position="204"/>
    </location>
</feature>
<dbReference type="GO" id="GO:0003723">
    <property type="term" value="F:RNA binding"/>
    <property type="evidence" value="ECO:0007669"/>
    <property type="project" value="TreeGrafter"/>
</dbReference>
<evidence type="ECO:0000256" key="2">
    <source>
        <dbReference type="ARBA" id="ARBA00018898"/>
    </source>
</evidence>
<dbReference type="GO" id="GO:0005737">
    <property type="term" value="C:cytoplasm"/>
    <property type="evidence" value="ECO:0007669"/>
    <property type="project" value="TreeGrafter"/>
</dbReference>
<feature type="domain" description="WIBG Mago-binding" evidence="4">
    <location>
        <begin position="35"/>
        <end position="61"/>
    </location>
</feature>
<proteinExistence type="inferred from homology"/>
<dbReference type="InterPro" id="IPR015362">
    <property type="entry name" value="WIBG_mago-bd"/>
</dbReference>
<evidence type="ECO:0000313" key="6">
    <source>
        <dbReference type="Proteomes" id="UP000770661"/>
    </source>
</evidence>
<dbReference type="Proteomes" id="UP000770661">
    <property type="component" value="Unassembled WGS sequence"/>
</dbReference>
<dbReference type="EMBL" id="JACEEZ010013729">
    <property type="protein sequence ID" value="KAG0719882.1"/>
    <property type="molecule type" value="Genomic_DNA"/>
</dbReference>
<accession>A0A8J5CU58</accession>
<name>A0A8J5CU58_CHIOP</name>
<evidence type="ECO:0000259" key="4">
    <source>
        <dbReference type="SMART" id="SM01273"/>
    </source>
</evidence>
<organism evidence="5 6">
    <name type="scientific">Chionoecetes opilio</name>
    <name type="common">Atlantic snow crab</name>
    <name type="synonym">Cancer opilio</name>
    <dbReference type="NCBI Taxonomy" id="41210"/>
    <lineage>
        <taxon>Eukaryota</taxon>
        <taxon>Metazoa</taxon>
        <taxon>Ecdysozoa</taxon>
        <taxon>Arthropoda</taxon>
        <taxon>Crustacea</taxon>
        <taxon>Multicrustacea</taxon>
        <taxon>Malacostraca</taxon>
        <taxon>Eumalacostraca</taxon>
        <taxon>Eucarida</taxon>
        <taxon>Decapoda</taxon>
        <taxon>Pleocyemata</taxon>
        <taxon>Brachyura</taxon>
        <taxon>Eubrachyura</taxon>
        <taxon>Majoidea</taxon>
        <taxon>Majidae</taxon>
        <taxon>Chionoecetes</taxon>
    </lineage>
</organism>
<dbReference type="SMART" id="SM01273">
    <property type="entry name" value="Mago-bind"/>
    <property type="match status" value="1"/>
</dbReference>
<dbReference type="InterPro" id="IPR036348">
    <property type="entry name" value="WIBG_N_sf"/>
</dbReference>
<feature type="compositionally biased region" description="Basic and acidic residues" evidence="3">
    <location>
        <begin position="138"/>
        <end position="147"/>
    </location>
</feature>
<dbReference type="GO" id="GO:0035145">
    <property type="term" value="C:exon-exon junction complex"/>
    <property type="evidence" value="ECO:0007669"/>
    <property type="project" value="TreeGrafter"/>
</dbReference>
<dbReference type="PANTHER" id="PTHR22959">
    <property type="entry name" value="PYM PROTEIN"/>
    <property type="match status" value="1"/>
</dbReference>
<comment type="similarity">
    <text evidence="1">Belongs to the pym family.</text>
</comment>